<protein>
    <recommendedName>
        <fullName evidence="3">HTH CENPB-type domain-containing protein</fullName>
    </recommendedName>
</protein>
<dbReference type="RefSeq" id="XP_025432493.1">
    <property type="nucleotide sequence ID" value="XM_025574714.1"/>
</dbReference>
<dbReference type="InterPro" id="IPR006600">
    <property type="entry name" value="HTH_CenpB_DNA-bd_dom"/>
</dbReference>
<keyword evidence="5" id="KW-1185">Reference proteome</keyword>
<dbReference type="GO" id="GO:0003677">
    <property type="term" value="F:DNA binding"/>
    <property type="evidence" value="ECO:0007669"/>
    <property type="project" value="UniProtKB-KW"/>
</dbReference>
<dbReference type="EMBL" id="KZ821227">
    <property type="protein sequence ID" value="PYH46511.1"/>
    <property type="molecule type" value="Genomic_DNA"/>
</dbReference>
<gene>
    <name evidence="4" type="ORF">BP01DRAFT_355524</name>
</gene>
<evidence type="ECO:0000256" key="2">
    <source>
        <dbReference type="SAM" id="MobiDB-lite"/>
    </source>
</evidence>
<dbReference type="Proteomes" id="UP000248349">
    <property type="component" value="Unassembled WGS sequence"/>
</dbReference>
<keyword evidence="1" id="KW-0238">DNA-binding</keyword>
<dbReference type="AlphaFoldDB" id="A0A318ZG35"/>
<evidence type="ECO:0000313" key="4">
    <source>
        <dbReference type="EMBL" id="PYH46511.1"/>
    </source>
</evidence>
<organism evidence="4 5">
    <name type="scientific">Aspergillus saccharolyticus JOP 1030-1</name>
    <dbReference type="NCBI Taxonomy" id="1450539"/>
    <lineage>
        <taxon>Eukaryota</taxon>
        <taxon>Fungi</taxon>
        <taxon>Dikarya</taxon>
        <taxon>Ascomycota</taxon>
        <taxon>Pezizomycotina</taxon>
        <taxon>Eurotiomycetes</taxon>
        <taxon>Eurotiomycetidae</taxon>
        <taxon>Eurotiales</taxon>
        <taxon>Aspergillaceae</taxon>
        <taxon>Aspergillus</taxon>
        <taxon>Aspergillus subgen. Circumdati</taxon>
    </lineage>
</organism>
<reference evidence="4 5" key="1">
    <citation type="submission" date="2016-12" db="EMBL/GenBank/DDBJ databases">
        <title>The genomes of Aspergillus section Nigri reveals drivers in fungal speciation.</title>
        <authorList>
            <consortium name="DOE Joint Genome Institute"/>
            <person name="Vesth T.C."/>
            <person name="Nybo J."/>
            <person name="Theobald S."/>
            <person name="Brandl J."/>
            <person name="Frisvad J.C."/>
            <person name="Nielsen K.F."/>
            <person name="Lyhne E.K."/>
            <person name="Kogle M.E."/>
            <person name="Kuo A."/>
            <person name="Riley R."/>
            <person name="Clum A."/>
            <person name="Nolan M."/>
            <person name="Lipzen A."/>
            <person name="Salamov A."/>
            <person name="Henrissat B."/>
            <person name="Wiebenga A."/>
            <person name="De Vries R.P."/>
            <person name="Grigoriev I.V."/>
            <person name="Mortensen U.H."/>
            <person name="Andersen M.R."/>
            <person name="Baker S.E."/>
        </authorList>
    </citation>
    <scope>NUCLEOTIDE SEQUENCE [LARGE SCALE GENOMIC DNA]</scope>
    <source>
        <strain evidence="4 5">JOP 1030-1</strain>
    </source>
</reference>
<proteinExistence type="predicted"/>
<feature type="domain" description="HTH CENPB-type" evidence="3">
    <location>
        <begin position="19"/>
        <end position="56"/>
    </location>
</feature>
<sequence>MSAPLPGDDAPNAYSQYTNVRHVLIEYIHEQMALKVWPSDETLRRQARQIASDGNDPFDQTYADYSPA</sequence>
<evidence type="ECO:0000259" key="3">
    <source>
        <dbReference type="Pfam" id="PF03221"/>
    </source>
</evidence>
<evidence type="ECO:0000313" key="5">
    <source>
        <dbReference type="Proteomes" id="UP000248349"/>
    </source>
</evidence>
<feature type="region of interest" description="Disordered" evidence="2">
    <location>
        <begin position="47"/>
        <end position="68"/>
    </location>
</feature>
<dbReference type="Pfam" id="PF03221">
    <property type="entry name" value="HTH_Tnp_Tc5"/>
    <property type="match status" value="1"/>
</dbReference>
<accession>A0A318ZG35</accession>
<evidence type="ECO:0000256" key="1">
    <source>
        <dbReference type="ARBA" id="ARBA00023125"/>
    </source>
</evidence>
<name>A0A318ZG35_9EURO</name>
<dbReference type="STRING" id="1450539.A0A318ZG35"/>
<dbReference type="GeneID" id="37075942"/>